<feature type="compositionally biased region" description="Low complexity" evidence="1">
    <location>
        <begin position="138"/>
        <end position="149"/>
    </location>
</feature>
<evidence type="ECO:0000256" key="1">
    <source>
        <dbReference type="SAM" id="MobiDB-lite"/>
    </source>
</evidence>
<proteinExistence type="predicted"/>
<dbReference type="Proteomes" id="UP000518752">
    <property type="component" value="Unassembled WGS sequence"/>
</dbReference>
<accession>A0A8H5FYU7</accession>
<feature type="compositionally biased region" description="Low complexity" evidence="1">
    <location>
        <begin position="91"/>
        <end position="106"/>
    </location>
</feature>
<name>A0A8H5FYU7_9AGAR</name>
<feature type="compositionally biased region" description="Polar residues" evidence="1">
    <location>
        <begin position="373"/>
        <end position="383"/>
    </location>
</feature>
<dbReference type="AlphaFoldDB" id="A0A8H5FYU7"/>
<evidence type="ECO:0000313" key="2">
    <source>
        <dbReference type="EMBL" id="KAF5353772.1"/>
    </source>
</evidence>
<feature type="compositionally biased region" description="Polar residues" evidence="1">
    <location>
        <begin position="203"/>
        <end position="218"/>
    </location>
</feature>
<comment type="caution">
    <text evidence="2">The sequence shown here is derived from an EMBL/GenBank/DDBJ whole genome shotgun (WGS) entry which is preliminary data.</text>
</comment>
<feature type="region of interest" description="Disordered" evidence="1">
    <location>
        <begin position="359"/>
        <end position="386"/>
    </location>
</feature>
<evidence type="ECO:0000313" key="3">
    <source>
        <dbReference type="Proteomes" id="UP000518752"/>
    </source>
</evidence>
<feature type="region of interest" description="Disordered" evidence="1">
    <location>
        <begin position="251"/>
        <end position="288"/>
    </location>
</feature>
<sequence length="403" mass="43265">MTTVMSGWTYLQADISSLSFFVRSALRQHQNGAGFQSAIRDEDHNLAASFGQPFYNQPPFLPVISHYDSATASQATTTQTRHNLVAAPHFGPTGSSPALPGSGLSTATKTRMHPRSRVALGSQRPLLPCPFTASRPLASASNQAAPSSSRHYVPSRQKSKQAFAPIRRTSGRRPSDLGDVPFAGLADPVWDLSNPGNSGDIGQRSNPPAPSQSQTAQNQIDALKVAMGSWGGGRGRGSNIAATTTGFPKLFDFPLPHHQRNSTLPSSSPSNSRPLPSNANPSQFQHGPLTIKIPSATQRGVDLLEHAVEEKGQLDADDIVSSSLDLSESSRHLYSSAAAHSYSHHHRPTIIIPPAVQLGEEPRRTARKKKKSGPSTELNSGDLSENPVIPPLSFRFFFAENRV</sequence>
<feature type="region of interest" description="Disordered" evidence="1">
    <location>
        <begin position="86"/>
        <end position="218"/>
    </location>
</feature>
<protein>
    <submittedName>
        <fullName evidence="2">Uncharacterized protein</fullName>
    </submittedName>
</protein>
<feature type="compositionally biased region" description="Low complexity" evidence="1">
    <location>
        <begin position="261"/>
        <end position="282"/>
    </location>
</feature>
<keyword evidence="3" id="KW-1185">Reference proteome</keyword>
<gene>
    <name evidence="2" type="ORF">D9757_013861</name>
</gene>
<dbReference type="EMBL" id="JAACJN010000265">
    <property type="protein sequence ID" value="KAF5353772.1"/>
    <property type="molecule type" value="Genomic_DNA"/>
</dbReference>
<reference evidence="2 3" key="1">
    <citation type="journal article" date="2020" name="ISME J.">
        <title>Uncovering the hidden diversity of litter-decomposition mechanisms in mushroom-forming fungi.</title>
        <authorList>
            <person name="Floudas D."/>
            <person name="Bentzer J."/>
            <person name="Ahren D."/>
            <person name="Johansson T."/>
            <person name="Persson P."/>
            <person name="Tunlid A."/>
        </authorList>
    </citation>
    <scope>NUCLEOTIDE SEQUENCE [LARGE SCALE GENOMIC DNA]</scope>
    <source>
        <strain evidence="2 3">CBS 406.79</strain>
    </source>
</reference>
<organism evidence="2 3">
    <name type="scientific">Collybiopsis confluens</name>
    <dbReference type="NCBI Taxonomy" id="2823264"/>
    <lineage>
        <taxon>Eukaryota</taxon>
        <taxon>Fungi</taxon>
        <taxon>Dikarya</taxon>
        <taxon>Basidiomycota</taxon>
        <taxon>Agaricomycotina</taxon>
        <taxon>Agaricomycetes</taxon>
        <taxon>Agaricomycetidae</taxon>
        <taxon>Agaricales</taxon>
        <taxon>Marasmiineae</taxon>
        <taxon>Omphalotaceae</taxon>
        <taxon>Collybiopsis</taxon>
    </lineage>
</organism>